<dbReference type="Proteomes" id="UP000319619">
    <property type="component" value="Unassembled WGS sequence"/>
</dbReference>
<evidence type="ECO:0000313" key="15">
    <source>
        <dbReference type="Proteomes" id="UP000319619"/>
    </source>
</evidence>
<name>A0A532V623_UNCL8</name>
<gene>
    <name evidence="12" type="primary">nuoI</name>
    <name evidence="14" type="ORF">CEE37_01620</name>
</gene>
<keyword evidence="10 12" id="KW-0830">Ubiquinone</keyword>
<sequence>MANIDYNNLKTNYETSVQKVEMGLWEKIYYPEVIRGLLLTTGHFVRNMTVHIAHVFGLARNKRGAVTYQYPEERRPIHRRYRGRHRLMKKPDGSERCTACMLCETICPTQCISIIPQEHPDPAVEKHPASYEIDILRCCFCGYCVEACPCDAIRMDTQKVEIANWDRTRMVYDKEYLMTDITGPGAPPENDPPLWWLQ</sequence>
<keyword evidence="7 12" id="KW-0408">Iron</keyword>
<keyword evidence="5" id="KW-0677">Repeat</keyword>
<dbReference type="InterPro" id="IPR017900">
    <property type="entry name" value="4Fe4S_Fe_S_CS"/>
</dbReference>
<dbReference type="Gene3D" id="3.30.70.3270">
    <property type="match status" value="1"/>
</dbReference>
<evidence type="ECO:0000259" key="13">
    <source>
        <dbReference type="PROSITE" id="PS51379"/>
    </source>
</evidence>
<keyword evidence="9 12" id="KW-0520">NAD</keyword>
<comment type="subcellular location">
    <subcellularLocation>
        <location evidence="12">Cell membrane</location>
        <topology evidence="12">Peripheral membrane protein</topology>
    </subcellularLocation>
</comment>
<dbReference type="HAMAP" id="MF_01351">
    <property type="entry name" value="NDH1_NuoI"/>
    <property type="match status" value="1"/>
</dbReference>
<comment type="cofactor">
    <cofactor evidence="12">
        <name>[4Fe-4S] cluster</name>
        <dbReference type="ChEBI" id="CHEBI:49883"/>
    </cofactor>
    <text evidence="12">Binds 2 [4Fe-4S] clusters per subunit.</text>
</comment>
<dbReference type="PROSITE" id="PS00198">
    <property type="entry name" value="4FE4S_FER_1"/>
    <property type="match status" value="2"/>
</dbReference>
<dbReference type="GO" id="GO:0005886">
    <property type="term" value="C:plasma membrane"/>
    <property type="evidence" value="ECO:0007669"/>
    <property type="project" value="UniProtKB-SubCell"/>
</dbReference>
<dbReference type="NCBIfam" id="TIGR01971">
    <property type="entry name" value="NuoI"/>
    <property type="match status" value="1"/>
</dbReference>
<dbReference type="PANTHER" id="PTHR10849">
    <property type="entry name" value="NADH DEHYDROGENASE UBIQUINONE IRON-SULFUR PROTEIN 8, MITOCHONDRIAL"/>
    <property type="match status" value="1"/>
</dbReference>
<feature type="binding site" evidence="12">
    <location>
        <position position="103"/>
    </location>
    <ligand>
        <name>[4Fe-4S] cluster</name>
        <dbReference type="ChEBI" id="CHEBI:49883"/>
        <label>1</label>
    </ligand>
</feature>
<evidence type="ECO:0000313" key="14">
    <source>
        <dbReference type="EMBL" id="TKJ42407.1"/>
    </source>
</evidence>
<dbReference type="PROSITE" id="PS51379">
    <property type="entry name" value="4FE4S_FER_2"/>
    <property type="match status" value="2"/>
</dbReference>
<evidence type="ECO:0000256" key="6">
    <source>
        <dbReference type="ARBA" id="ARBA00022967"/>
    </source>
</evidence>
<feature type="binding site" evidence="12">
    <location>
        <position position="141"/>
    </location>
    <ligand>
        <name>[4Fe-4S] cluster</name>
        <dbReference type="ChEBI" id="CHEBI:49883"/>
        <label>2</label>
    </ligand>
</feature>
<comment type="subunit">
    <text evidence="12">NDH-1 is composed of 14 different subunits. Subunits NuoA, H, J, K, L, M, N constitute the membrane sector of the complex.</text>
</comment>
<feature type="binding site" evidence="12">
    <location>
        <position position="138"/>
    </location>
    <ligand>
        <name>[4Fe-4S] cluster</name>
        <dbReference type="ChEBI" id="CHEBI:49883"/>
        <label>2</label>
    </ligand>
</feature>
<dbReference type="EC" id="7.1.1.-" evidence="12"/>
<evidence type="ECO:0000256" key="12">
    <source>
        <dbReference type="HAMAP-Rule" id="MF_01351"/>
    </source>
</evidence>
<dbReference type="InterPro" id="IPR017896">
    <property type="entry name" value="4Fe4S_Fe-S-bd"/>
</dbReference>
<dbReference type="GO" id="GO:0050136">
    <property type="term" value="F:NADH dehydrogenase (quinone) (non-electrogenic) activity"/>
    <property type="evidence" value="ECO:0007669"/>
    <property type="project" value="UniProtKB-UniRule"/>
</dbReference>
<feature type="binding site" evidence="12">
    <location>
        <position position="148"/>
    </location>
    <ligand>
        <name>[4Fe-4S] cluster</name>
        <dbReference type="ChEBI" id="CHEBI:49883"/>
        <label>1</label>
    </ligand>
</feature>
<dbReference type="GO" id="GO:0005506">
    <property type="term" value="F:iron ion binding"/>
    <property type="evidence" value="ECO:0007669"/>
    <property type="project" value="UniProtKB-UniRule"/>
</dbReference>
<evidence type="ECO:0000256" key="9">
    <source>
        <dbReference type="ARBA" id="ARBA00023027"/>
    </source>
</evidence>
<dbReference type="InterPro" id="IPR010226">
    <property type="entry name" value="NADH_quinone_OxRdtase_chainI"/>
</dbReference>
<evidence type="ECO:0000256" key="5">
    <source>
        <dbReference type="ARBA" id="ARBA00022737"/>
    </source>
</evidence>
<dbReference type="Pfam" id="PF12838">
    <property type="entry name" value="Fer4_7"/>
    <property type="match status" value="1"/>
</dbReference>
<evidence type="ECO:0000256" key="10">
    <source>
        <dbReference type="ARBA" id="ARBA00023075"/>
    </source>
</evidence>
<keyword evidence="8 12" id="KW-0411">Iron-sulfur</keyword>
<comment type="caution">
    <text evidence="14">The sequence shown here is derived from an EMBL/GenBank/DDBJ whole genome shotgun (WGS) entry which is preliminary data.</text>
</comment>
<comment type="similarity">
    <text evidence="12">Belongs to the complex I 23 kDa subunit family.</text>
</comment>
<comment type="catalytic activity">
    <reaction evidence="12">
        <text>a quinone + NADH + 5 H(+)(in) = a quinol + NAD(+) + 4 H(+)(out)</text>
        <dbReference type="Rhea" id="RHEA:57888"/>
        <dbReference type="ChEBI" id="CHEBI:15378"/>
        <dbReference type="ChEBI" id="CHEBI:24646"/>
        <dbReference type="ChEBI" id="CHEBI:57540"/>
        <dbReference type="ChEBI" id="CHEBI:57945"/>
        <dbReference type="ChEBI" id="CHEBI:132124"/>
    </reaction>
</comment>
<dbReference type="SUPFAM" id="SSF54862">
    <property type="entry name" value="4Fe-4S ferredoxins"/>
    <property type="match status" value="1"/>
</dbReference>
<dbReference type="PANTHER" id="PTHR10849:SF24">
    <property type="entry name" value="NADH-QUINONE OXIDOREDUCTASE SUBUNIT I 2"/>
    <property type="match status" value="1"/>
</dbReference>
<evidence type="ECO:0000256" key="4">
    <source>
        <dbReference type="ARBA" id="ARBA00022723"/>
    </source>
</evidence>
<accession>A0A532V623</accession>
<dbReference type="AlphaFoldDB" id="A0A532V623"/>
<protein>
    <recommendedName>
        <fullName evidence="12">NADH-quinone oxidoreductase subunit I</fullName>
        <ecNumber evidence="12">7.1.1.-</ecNumber>
    </recommendedName>
    <alternativeName>
        <fullName evidence="12">NADH dehydrogenase I subunit I</fullName>
    </alternativeName>
    <alternativeName>
        <fullName evidence="12">NDH-1 subunit I</fullName>
    </alternativeName>
</protein>
<feature type="domain" description="4Fe-4S ferredoxin-type" evidence="13">
    <location>
        <begin position="129"/>
        <end position="158"/>
    </location>
</feature>
<dbReference type="GO" id="GO:0051539">
    <property type="term" value="F:4 iron, 4 sulfur cluster binding"/>
    <property type="evidence" value="ECO:0007669"/>
    <property type="project" value="UniProtKB-KW"/>
</dbReference>
<feature type="binding site" evidence="12">
    <location>
        <position position="107"/>
    </location>
    <ligand>
        <name>[4Fe-4S] cluster</name>
        <dbReference type="ChEBI" id="CHEBI:49883"/>
        <label>2</label>
    </ligand>
</feature>
<proteinExistence type="inferred from homology"/>
<keyword evidence="11 12" id="KW-0472">Membrane</keyword>
<organism evidence="14 15">
    <name type="scientific">candidate division LCP-89 bacterium B3_LCP</name>
    <dbReference type="NCBI Taxonomy" id="2012998"/>
    <lineage>
        <taxon>Bacteria</taxon>
        <taxon>Pseudomonadati</taxon>
        <taxon>Bacteria division LCP-89</taxon>
    </lineage>
</organism>
<evidence type="ECO:0000256" key="3">
    <source>
        <dbReference type="ARBA" id="ARBA00022719"/>
    </source>
</evidence>
<feature type="domain" description="4Fe-4S ferredoxin-type" evidence="13">
    <location>
        <begin position="87"/>
        <end position="117"/>
    </location>
</feature>
<evidence type="ECO:0000256" key="1">
    <source>
        <dbReference type="ARBA" id="ARBA00022475"/>
    </source>
</evidence>
<evidence type="ECO:0000256" key="11">
    <source>
        <dbReference type="ARBA" id="ARBA00023136"/>
    </source>
</evidence>
<evidence type="ECO:0000256" key="2">
    <source>
        <dbReference type="ARBA" id="ARBA00022485"/>
    </source>
</evidence>
<feature type="binding site" evidence="12">
    <location>
        <position position="144"/>
    </location>
    <ligand>
        <name>[4Fe-4S] cluster</name>
        <dbReference type="ChEBI" id="CHEBI:49883"/>
        <label>2</label>
    </ligand>
</feature>
<feature type="binding site" evidence="12">
    <location>
        <position position="100"/>
    </location>
    <ligand>
        <name>[4Fe-4S] cluster</name>
        <dbReference type="ChEBI" id="CHEBI:49883"/>
        <label>1</label>
    </ligand>
</feature>
<evidence type="ECO:0000256" key="8">
    <source>
        <dbReference type="ARBA" id="ARBA00023014"/>
    </source>
</evidence>
<comment type="function">
    <text evidence="12">NDH-1 shuttles electrons from NADH, via FMN and iron-sulfur (Fe-S) centers, to quinones in the respiratory chain. The immediate electron acceptor for the enzyme in this species is believed to be ubiquinone. Couples the redox reaction to proton translocation (for every two electrons transferred, four hydrogen ions are translocated across the cytoplasmic membrane), and thus conserves the redox energy in a proton gradient.</text>
</comment>
<dbReference type="EMBL" id="NJBN01000001">
    <property type="protein sequence ID" value="TKJ42407.1"/>
    <property type="molecule type" value="Genomic_DNA"/>
</dbReference>
<reference evidence="14 15" key="1">
    <citation type="submission" date="2017-06" db="EMBL/GenBank/DDBJ databases">
        <title>Novel microbial phyla capable of carbon fixation and sulfur reduction in deep-sea sediments.</title>
        <authorList>
            <person name="Huang J."/>
            <person name="Baker B."/>
            <person name="Wang Y."/>
        </authorList>
    </citation>
    <scope>NUCLEOTIDE SEQUENCE [LARGE SCALE GENOMIC DNA]</scope>
    <source>
        <strain evidence="14">B3_LCP</strain>
    </source>
</reference>
<keyword evidence="6 12" id="KW-1278">Translocase</keyword>
<keyword evidence="4 12" id="KW-0479">Metal-binding</keyword>
<feature type="binding site" evidence="12">
    <location>
        <position position="97"/>
    </location>
    <ligand>
        <name>[4Fe-4S] cluster</name>
        <dbReference type="ChEBI" id="CHEBI:49883"/>
        <label>1</label>
    </ligand>
</feature>
<evidence type="ECO:0000256" key="7">
    <source>
        <dbReference type="ARBA" id="ARBA00023004"/>
    </source>
</evidence>
<keyword evidence="2 12" id="KW-0004">4Fe-4S</keyword>
<dbReference type="GO" id="GO:0048038">
    <property type="term" value="F:quinone binding"/>
    <property type="evidence" value="ECO:0007669"/>
    <property type="project" value="UniProtKB-KW"/>
</dbReference>
<keyword evidence="3 12" id="KW-0874">Quinone</keyword>
<keyword evidence="1 12" id="KW-1003">Cell membrane</keyword>